<name>A0A0G4FSI8_VITBC</name>
<dbReference type="InParanoid" id="A0A0G4FSI8"/>
<proteinExistence type="predicted"/>
<gene>
    <name evidence="1" type="ORF">Vbra_16088</name>
</gene>
<evidence type="ECO:0000313" key="2">
    <source>
        <dbReference type="Proteomes" id="UP000041254"/>
    </source>
</evidence>
<dbReference type="VEuPathDB" id="CryptoDB:Vbra_16088"/>
<accession>A0A0G4FSI8</accession>
<organism evidence="1 2">
    <name type="scientific">Vitrella brassicaformis (strain CCMP3155)</name>
    <dbReference type="NCBI Taxonomy" id="1169540"/>
    <lineage>
        <taxon>Eukaryota</taxon>
        <taxon>Sar</taxon>
        <taxon>Alveolata</taxon>
        <taxon>Colpodellida</taxon>
        <taxon>Vitrellaceae</taxon>
        <taxon>Vitrella</taxon>
    </lineage>
</organism>
<sequence>MQLQDSAGRLDTYRAFHRLQNQLEAFQVDEWLPIWQDADEETENWMFVSETIRNLKREGLQRVMQHLGIVMNITNDTMMTHIFALHLWRKRRATEMIDHLKEEAVPEEARRLVRDMPKPELFVLC</sequence>
<protein>
    <submittedName>
        <fullName evidence="1">Uncharacterized protein</fullName>
    </submittedName>
</protein>
<evidence type="ECO:0000313" key="1">
    <source>
        <dbReference type="EMBL" id="CEM17666.1"/>
    </source>
</evidence>
<keyword evidence="2" id="KW-1185">Reference proteome</keyword>
<reference evidence="1 2" key="1">
    <citation type="submission" date="2014-11" db="EMBL/GenBank/DDBJ databases">
        <authorList>
            <person name="Zhu J."/>
            <person name="Qi W."/>
            <person name="Song R."/>
        </authorList>
    </citation>
    <scope>NUCLEOTIDE SEQUENCE [LARGE SCALE GENOMIC DNA]</scope>
</reference>
<dbReference type="Proteomes" id="UP000041254">
    <property type="component" value="Unassembled WGS sequence"/>
</dbReference>
<dbReference type="AlphaFoldDB" id="A0A0G4FSI8"/>
<dbReference type="EMBL" id="CDMY01000493">
    <property type="protein sequence ID" value="CEM17666.1"/>
    <property type="molecule type" value="Genomic_DNA"/>
</dbReference>